<dbReference type="AlphaFoldDB" id="A0A0F9PUP8"/>
<gene>
    <name evidence="1" type="ORF">LCGC14_1173220</name>
</gene>
<protein>
    <submittedName>
        <fullName evidence="1">Uncharacterized protein</fullName>
    </submittedName>
</protein>
<comment type="caution">
    <text evidence="1">The sequence shown here is derived from an EMBL/GenBank/DDBJ whole genome shotgun (WGS) entry which is preliminary data.</text>
</comment>
<reference evidence="1" key="1">
    <citation type="journal article" date="2015" name="Nature">
        <title>Complex archaea that bridge the gap between prokaryotes and eukaryotes.</title>
        <authorList>
            <person name="Spang A."/>
            <person name="Saw J.H."/>
            <person name="Jorgensen S.L."/>
            <person name="Zaremba-Niedzwiedzka K."/>
            <person name="Martijn J."/>
            <person name="Lind A.E."/>
            <person name="van Eijk R."/>
            <person name="Schleper C."/>
            <person name="Guy L."/>
            <person name="Ettema T.J."/>
        </authorList>
    </citation>
    <scope>NUCLEOTIDE SEQUENCE</scope>
</reference>
<accession>A0A0F9PUP8</accession>
<sequence>MKLKVKKYCGVPFMYHECIDTEGQEQRVDLLVNGDLPYRVDPELLVGKTVEVQRLHPAVEIAFGVKIEKEKNEANQCT</sequence>
<organism evidence="1">
    <name type="scientific">marine sediment metagenome</name>
    <dbReference type="NCBI Taxonomy" id="412755"/>
    <lineage>
        <taxon>unclassified sequences</taxon>
        <taxon>metagenomes</taxon>
        <taxon>ecological metagenomes</taxon>
    </lineage>
</organism>
<evidence type="ECO:0000313" key="1">
    <source>
        <dbReference type="EMBL" id="KKM96912.1"/>
    </source>
</evidence>
<proteinExistence type="predicted"/>
<dbReference type="EMBL" id="LAZR01005816">
    <property type="protein sequence ID" value="KKM96912.1"/>
    <property type="molecule type" value="Genomic_DNA"/>
</dbReference>
<name>A0A0F9PUP8_9ZZZZ</name>